<dbReference type="SUPFAM" id="SSF69864">
    <property type="entry name" value="Argininosuccinate synthetase, C-terminal domain"/>
    <property type="match status" value="1"/>
</dbReference>
<dbReference type="Pfam" id="PF20979">
    <property type="entry name" value="Arginosuc_syn_C"/>
    <property type="match status" value="1"/>
</dbReference>
<dbReference type="InterPro" id="IPR018223">
    <property type="entry name" value="Arginosuc_synth_CS"/>
</dbReference>
<dbReference type="PANTHER" id="PTHR11587:SF2">
    <property type="entry name" value="ARGININOSUCCINATE SYNTHASE"/>
    <property type="match status" value="1"/>
</dbReference>
<evidence type="ECO:0000256" key="6">
    <source>
        <dbReference type="ARBA" id="ARBA00022605"/>
    </source>
</evidence>
<feature type="binding site" evidence="9">
    <location>
        <position position="187"/>
    </location>
    <ligand>
        <name>L-citrulline</name>
        <dbReference type="ChEBI" id="CHEBI:57743"/>
    </ligand>
</feature>
<gene>
    <name evidence="9" type="primary">argG</name>
    <name evidence="12" type="ORF">LY60_00441</name>
</gene>
<name>A0A562JKQ0_9FIRM</name>
<dbReference type="EMBL" id="VLKH01000001">
    <property type="protein sequence ID" value="TWH83827.1"/>
    <property type="molecule type" value="Genomic_DNA"/>
</dbReference>
<comment type="subcellular location">
    <subcellularLocation>
        <location evidence="9">Cytoplasm</location>
    </subcellularLocation>
</comment>
<comment type="catalytic activity">
    <reaction evidence="9">
        <text>L-citrulline + L-aspartate + ATP = 2-(N(omega)-L-arginino)succinate + AMP + diphosphate + H(+)</text>
        <dbReference type="Rhea" id="RHEA:10932"/>
        <dbReference type="ChEBI" id="CHEBI:15378"/>
        <dbReference type="ChEBI" id="CHEBI:29991"/>
        <dbReference type="ChEBI" id="CHEBI:30616"/>
        <dbReference type="ChEBI" id="CHEBI:33019"/>
        <dbReference type="ChEBI" id="CHEBI:57472"/>
        <dbReference type="ChEBI" id="CHEBI:57743"/>
        <dbReference type="ChEBI" id="CHEBI:456215"/>
        <dbReference type="EC" id="6.3.4.5"/>
    </reaction>
</comment>
<feature type="binding site" evidence="9">
    <location>
        <position position="120"/>
    </location>
    <ligand>
        <name>L-aspartate</name>
        <dbReference type="ChEBI" id="CHEBI:29991"/>
    </ligand>
</feature>
<dbReference type="GO" id="GO:0004055">
    <property type="term" value="F:argininosuccinate synthase activity"/>
    <property type="evidence" value="ECO:0007669"/>
    <property type="project" value="UniProtKB-UniRule"/>
</dbReference>
<organism evidence="12 13">
    <name type="scientific">Sedimentibacter saalensis</name>
    <dbReference type="NCBI Taxonomy" id="130788"/>
    <lineage>
        <taxon>Bacteria</taxon>
        <taxon>Bacillati</taxon>
        <taxon>Bacillota</taxon>
        <taxon>Tissierellia</taxon>
        <taxon>Sedimentibacter</taxon>
    </lineage>
</organism>
<keyword evidence="9" id="KW-0963">Cytoplasm</keyword>
<dbReference type="FunFam" id="3.90.1260.10:FF:000007">
    <property type="entry name" value="Argininosuccinate synthase"/>
    <property type="match status" value="1"/>
</dbReference>
<evidence type="ECO:0000256" key="7">
    <source>
        <dbReference type="ARBA" id="ARBA00022741"/>
    </source>
</evidence>
<evidence type="ECO:0000256" key="9">
    <source>
        <dbReference type="HAMAP-Rule" id="MF_00005"/>
    </source>
</evidence>
<evidence type="ECO:0000259" key="11">
    <source>
        <dbReference type="Pfam" id="PF20979"/>
    </source>
</evidence>
<keyword evidence="13" id="KW-1185">Reference proteome</keyword>
<feature type="binding site" evidence="9">
    <location>
        <position position="124"/>
    </location>
    <ligand>
        <name>L-aspartate</name>
        <dbReference type="ChEBI" id="CHEBI:29991"/>
    </ligand>
</feature>
<evidence type="ECO:0000259" key="10">
    <source>
        <dbReference type="Pfam" id="PF00764"/>
    </source>
</evidence>
<evidence type="ECO:0000256" key="3">
    <source>
        <dbReference type="ARBA" id="ARBA00012286"/>
    </source>
</evidence>
<dbReference type="Pfam" id="PF00764">
    <property type="entry name" value="Arginosuc_synth"/>
    <property type="match status" value="1"/>
</dbReference>
<dbReference type="AlphaFoldDB" id="A0A562JKQ0"/>
<feature type="binding site" evidence="9">
    <location>
        <position position="118"/>
    </location>
    <ligand>
        <name>ATP</name>
        <dbReference type="ChEBI" id="CHEBI:30616"/>
    </ligand>
</feature>
<dbReference type="InterPro" id="IPR048267">
    <property type="entry name" value="Arginosuc_syn_N"/>
</dbReference>
<comment type="caution">
    <text evidence="12">The sequence shown here is derived from an EMBL/GenBank/DDBJ whole genome shotgun (WGS) entry which is preliminary data.</text>
</comment>
<keyword evidence="6 9" id="KW-0028">Amino-acid biosynthesis</keyword>
<feature type="binding site" evidence="9">
    <location>
        <position position="128"/>
    </location>
    <ligand>
        <name>L-citrulline</name>
        <dbReference type="ChEBI" id="CHEBI:57743"/>
    </ligand>
</feature>
<feature type="binding site" evidence="9">
    <location>
        <position position="124"/>
    </location>
    <ligand>
        <name>L-citrulline</name>
        <dbReference type="ChEBI" id="CHEBI:57743"/>
    </ligand>
</feature>
<feature type="binding site" evidence="9">
    <location>
        <position position="264"/>
    </location>
    <ligand>
        <name>L-citrulline</name>
        <dbReference type="ChEBI" id="CHEBI:57743"/>
    </ligand>
</feature>
<dbReference type="InterPro" id="IPR024074">
    <property type="entry name" value="AS_cat/multimer_dom_body"/>
</dbReference>
<dbReference type="RefSeq" id="WP_145079334.1">
    <property type="nucleotide sequence ID" value="NZ_JAYFNS010000034.1"/>
</dbReference>
<reference evidence="12 13" key="1">
    <citation type="submission" date="2019-07" db="EMBL/GenBank/DDBJ databases">
        <title>Genomic Encyclopedia of Type Strains, Phase I: the one thousand microbial genomes (KMG-I) project.</title>
        <authorList>
            <person name="Kyrpides N."/>
        </authorList>
    </citation>
    <scope>NUCLEOTIDE SEQUENCE [LARGE SCALE GENOMIC DNA]</scope>
    <source>
        <strain evidence="12 13">DSM 13558</strain>
    </source>
</reference>
<feature type="binding site" evidence="9">
    <location>
        <position position="178"/>
    </location>
    <ligand>
        <name>L-citrulline</name>
        <dbReference type="ChEBI" id="CHEBI:57743"/>
    </ligand>
</feature>
<dbReference type="NCBIfam" id="TIGR00032">
    <property type="entry name" value="argG"/>
    <property type="match status" value="1"/>
</dbReference>
<dbReference type="PROSITE" id="PS00564">
    <property type="entry name" value="ARGININOSUCCIN_SYN_1"/>
    <property type="match status" value="1"/>
</dbReference>
<sequence>MEKEKVVLAYSGGLDTSIIIPWLKENYDNLDIIACCVNVGQEDDMEFVKNKALSSGASKVYIQNVVNEFVEEYVYKGIKANAVYEGKYLLGTAYARPLIAKKLVEVAHKEGAKYIAHGCTGKGNDQVRIETAIASLDPFIKIIAPWRIWDISSREDAIDYAEAKGIDLNGITKKRIYSRDQNILHISHEGGMLENPANEPDFDELLMMTNTVEKAPDKAEYVDIEFKEGIPVKLNGEKLNGEDMLKALNKVGGTHGIGVIDLLENRLVGMKSRGIYETPGGTLLIEAHKYLESFVLEKEAAHFKETISSKYAELVYNAMWFSGLKDAFDAFIDITQKNVTGTVKLKLYKGTIKFAGMTSKYALYNESISSFSTGDLYDQKDATGFIHLYSLPYKIQALNEMNNSKNGSTEVVYTFKE</sequence>
<keyword evidence="5 9" id="KW-0436">Ligase</keyword>
<dbReference type="Gene3D" id="3.40.50.620">
    <property type="entry name" value="HUPs"/>
    <property type="match status" value="1"/>
</dbReference>
<dbReference type="InterPro" id="IPR023434">
    <property type="entry name" value="Arginosuc_synth_type_1_subfam"/>
</dbReference>
<dbReference type="InterPro" id="IPR014729">
    <property type="entry name" value="Rossmann-like_a/b/a_fold"/>
</dbReference>
<dbReference type="OrthoDB" id="9801641at2"/>
<feature type="binding site" evidence="9">
    <location>
        <position position="276"/>
    </location>
    <ligand>
        <name>L-citrulline</name>
        <dbReference type="ChEBI" id="CHEBI:57743"/>
    </ligand>
</feature>
<dbReference type="FunFam" id="3.40.50.620:FF:000019">
    <property type="entry name" value="Argininosuccinate synthase"/>
    <property type="match status" value="1"/>
</dbReference>
<dbReference type="SUPFAM" id="SSF52402">
    <property type="entry name" value="Adenine nucleotide alpha hydrolases-like"/>
    <property type="match status" value="1"/>
</dbReference>
<evidence type="ECO:0000313" key="12">
    <source>
        <dbReference type="EMBL" id="TWH83827.1"/>
    </source>
</evidence>
<evidence type="ECO:0000313" key="13">
    <source>
        <dbReference type="Proteomes" id="UP000315343"/>
    </source>
</evidence>
<feature type="domain" description="Arginosuccinate synthase C-terminal" evidence="11">
    <location>
        <begin position="177"/>
        <end position="395"/>
    </location>
</feature>
<dbReference type="GO" id="GO:0000053">
    <property type="term" value="P:argininosuccinate metabolic process"/>
    <property type="evidence" value="ECO:0007669"/>
    <property type="project" value="TreeGrafter"/>
</dbReference>
<keyword evidence="4 9" id="KW-0055">Arginine biosynthesis</keyword>
<comment type="subunit">
    <text evidence="2 9">Homotetramer.</text>
</comment>
<protein>
    <recommendedName>
        <fullName evidence="3 9">Argininosuccinate synthase</fullName>
        <ecNumber evidence="3 9">6.3.4.5</ecNumber>
    </recommendedName>
    <alternativeName>
        <fullName evidence="9">Citrulline--aspartate ligase</fullName>
    </alternativeName>
</protein>
<dbReference type="EC" id="6.3.4.5" evidence="3 9"/>
<accession>A0A562JKQ0</accession>
<proteinExistence type="inferred from homology"/>
<dbReference type="GO" id="GO:0005737">
    <property type="term" value="C:cytoplasm"/>
    <property type="evidence" value="ECO:0007669"/>
    <property type="project" value="UniProtKB-SubCell"/>
</dbReference>
<keyword evidence="7 9" id="KW-0547">Nucleotide-binding</keyword>
<evidence type="ECO:0000256" key="8">
    <source>
        <dbReference type="ARBA" id="ARBA00022840"/>
    </source>
</evidence>
<feature type="binding site" evidence="9">
    <location>
        <position position="125"/>
    </location>
    <ligand>
        <name>L-aspartate</name>
        <dbReference type="ChEBI" id="CHEBI:29991"/>
    </ligand>
</feature>
<dbReference type="HAMAP" id="MF_00005">
    <property type="entry name" value="Arg_succ_synth_type1"/>
    <property type="match status" value="1"/>
</dbReference>
<keyword evidence="8 9" id="KW-0067">ATP-binding</keyword>
<feature type="binding site" evidence="9">
    <location>
        <position position="88"/>
    </location>
    <ligand>
        <name>L-citrulline</name>
        <dbReference type="ChEBI" id="CHEBI:57743"/>
    </ligand>
</feature>
<dbReference type="CDD" id="cd01999">
    <property type="entry name" value="ASS"/>
    <property type="match status" value="1"/>
</dbReference>
<evidence type="ECO:0000256" key="4">
    <source>
        <dbReference type="ARBA" id="ARBA00022571"/>
    </source>
</evidence>
<dbReference type="GO" id="GO:0000050">
    <property type="term" value="P:urea cycle"/>
    <property type="evidence" value="ECO:0007669"/>
    <property type="project" value="TreeGrafter"/>
</dbReference>
<evidence type="ECO:0000256" key="1">
    <source>
        <dbReference type="ARBA" id="ARBA00004967"/>
    </source>
</evidence>
<comment type="caution">
    <text evidence="9">Lacks conserved residue(s) required for the propagation of feature annotation.</text>
</comment>
<comment type="pathway">
    <text evidence="1 9">Amino-acid biosynthesis; L-arginine biosynthesis; L-arginine from L-ornithine and carbamoyl phosphate: step 2/3.</text>
</comment>
<dbReference type="UniPathway" id="UPA00068">
    <property type="reaction ID" value="UER00113"/>
</dbReference>
<feature type="domain" description="Arginosuccinate synthase-like N-terminal" evidence="10">
    <location>
        <begin position="5"/>
        <end position="166"/>
    </location>
</feature>
<feature type="binding site" evidence="9">
    <location>
        <begin position="9"/>
        <end position="17"/>
    </location>
    <ligand>
        <name>ATP</name>
        <dbReference type="ChEBI" id="CHEBI:30616"/>
    </ligand>
</feature>
<dbReference type="GO" id="GO:0005524">
    <property type="term" value="F:ATP binding"/>
    <property type="evidence" value="ECO:0007669"/>
    <property type="project" value="UniProtKB-UniRule"/>
</dbReference>
<dbReference type="InterPro" id="IPR048268">
    <property type="entry name" value="Arginosuc_syn_C"/>
</dbReference>
<dbReference type="Proteomes" id="UP000315343">
    <property type="component" value="Unassembled WGS sequence"/>
</dbReference>
<dbReference type="PANTHER" id="PTHR11587">
    <property type="entry name" value="ARGININOSUCCINATE SYNTHASE"/>
    <property type="match status" value="1"/>
</dbReference>
<comment type="similarity">
    <text evidence="9">Belongs to the argininosuccinate synthase family. Type 1 subfamily.</text>
</comment>
<evidence type="ECO:0000256" key="5">
    <source>
        <dbReference type="ARBA" id="ARBA00022598"/>
    </source>
</evidence>
<evidence type="ECO:0000256" key="2">
    <source>
        <dbReference type="ARBA" id="ARBA00011881"/>
    </source>
</evidence>
<dbReference type="GO" id="GO:0006526">
    <property type="term" value="P:L-arginine biosynthetic process"/>
    <property type="evidence" value="ECO:0007669"/>
    <property type="project" value="UniProtKB-UniRule"/>
</dbReference>
<dbReference type="InterPro" id="IPR001518">
    <property type="entry name" value="Arginosuc_synth"/>
</dbReference>
<dbReference type="Gene3D" id="3.90.1260.10">
    <property type="entry name" value="Argininosuccinate synthetase, chain A, domain 2"/>
    <property type="match status" value="1"/>
</dbReference>
<dbReference type="NCBIfam" id="NF001770">
    <property type="entry name" value="PRK00509.1"/>
    <property type="match status" value="1"/>
</dbReference>
<dbReference type="Gene3D" id="1.20.5.470">
    <property type="entry name" value="Single helix bin"/>
    <property type="match status" value="1"/>
</dbReference>